<dbReference type="InterPro" id="IPR012337">
    <property type="entry name" value="RNaseH-like_sf"/>
</dbReference>
<dbReference type="GO" id="GO:1990431">
    <property type="term" value="P:priRNA 3'-end processing"/>
    <property type="evidence" value="ECO:0007669"/>
    <property type="project" value="TreeGrafter"/>
</dbReference>
<dbReference type="Pfam" id="PF04857">
    <property type="entry name" value="CAF1"/>
    <property type="match status" value="1"/>
</dbReference>
<keyword evidence="2" id="KW-1133">Transmembrane helix</keyword>
<dbReference type="GO" id="GO:0005634">
    <property type="term" value="C:nucleus"/>
    <property type="evidence" value="ECO:0007669"/>
    <property type="project" value="TreeGrafter"/>
</dbReference>
<evidence type="ECO:0000313" key="3">
    <source>
        <dbReference type="EMBL" id="CAH1115210.1"/>
    </source>
</evidence>
<dbReference type="GO" id="GO:0000289">
    <property type="term" value="P:nuclear-transcribed mRNA poly(A) tail shortening"/>
    <property type="evidence" value="ECO:0007669"/>
    <property type="project" value="TreeGrafter"/>
</dbReference>
<dbReference type="InterPro" id="IPR036397">
    <property type="entry name" value="RNaseH_sf"/>
</dbReference>
<dbReference type="EMBL" id="OV651821">
    <property type="protein sequence ID" value="CAH1115210.1"/>
    <property type="molecule type" value="Genomic_DNA"/>
</dbReference>
<dbReference type="OrthoDB" id="414075at2759"/>
<sequence>MTEINVQNFKEKFPEIKKSLEESKFIAIDLEFSALNPLKEQSPSLFDTPNERYQKLRKNLKLVVPVQIGLTAFSFDRDSNRYLGTIYNFYLIPAAFPYVQKNFIFQSDTLDFLKVHGFNFNKFAYSGIPYINKDQEEELRNRFKNNDVTEVQSCFNNEIQEIINNESEQVGKWFSNAKNGDTITIPKILNKYENNCQMLYFLHKSFRRRFKYVWTSVENNEFILKKVNLNDFDKLLRLHNLEEELIENLVGFTKIFRLLTSLKKPLIGHNLMQDILLVTESFETSLPTSYKQFKKLINELFPKIYDTKTVSYELQSIVPEEKRWNNRSLATIFEYFKNGTGRHLALNSPAIEIHNLENYGKYHEAGWDSFCAGYIFVRMAYLNIFQKFPKSKNFMSSELVAGLSDYENRVNVIRGAVSSIKIDGDDPVSVRPPYLVVESIKNRPINIYQVSSILSSYGFVEIRKFPYQSKRALIAVDNFGSARKIISSFKGHNDYQIRQYSALRHSSIVRACLLSGITVSGVLLLWMTQSILKK</sequence>
<dbReference type="AlphaFoldDB" id="A0A9P0DE50"/>
<gene>
    <name evidence="3" type="ORF">PSYICH_LOCUS15327</name>
</gene>
<dbReference type="GO" id="GO:0003723">
    <property type="term" value="F:RNA binding"/>
    <property type="evidence" value="ECO:0007669"/>
    <property type="project" value="TreeGrafter"/>
</dbReference>
<dbReference type="SUPFAM" id="SSF53098">
    <property type="entry name" value="Ribonuclease H-like"/>
    <property type="match status" value="1"/>
</dbReference>
<keyword evidence="2" id="KW-0472">Membrane</keyword>
<evidence type="ECO:0000256" key="2">
    <source>
        <dbReference type="SAM" id="Phobius"/>
    </source>
</evidence>
<proteinExistence type="inferred from homology"/>
<evidence type="ECO:0008006" key="5">
    <source>
        <dbReference type="Google" id="ProtNLM"/>
    </source>
</evidence>
<dbReference type="Gene3D" id="3.30.420.10">
    <property type="entry name" value="Ribonuclease H-like superfamily/Ribonuclease H"/>
    <property type="match status" value="2"/>
</dbReference>
<dbReference type="GO" id="GO:1990432">
    <property type="term" value="P:siRNA 3'-end processing"/>
    <property type="evidence" value="ECO:0007669"/>
    <property type="project" value="TreeGrafter"/>
</dbReference>
<dbReference type="PANTHER" id="PTHR15092:SF44">
    <property type="entry name" value="POLY(A)-SPECIFIC RIBONUCLEASE PARN"/>
    <property type="match status" value="1"/>
</dbReference>
<dbReference type="Proteomes" id="UP001153636">
    <property type="component" value="Chromosome 9"/>
</dbReference>
<dbReference type="InterPro" id="IPR051181">
    <property type="entry name" value="CAF1_poly(A)_ribonucleases"/>
</dbReference>
<dbReference type="InterPro" id="IPR006941">
    <property type="entry name" value="RNase_CAF1"/>
</dbReference>
<protein>
    <recommendedName>
        <fullName evidence="5">Pre-piRNA 3'-exonuclease trimmer-like</fullName>
    </recommendedName>
</protein>
<feature type="transmembrane region" description="Helical" evidence="2">
    <location>
        <begin position="508"/>
        <end position="527"/>
    </location>
</feature>
<dbReference type="PANTHER" id="PTHR15092">
    <property type="entry name" value="POLY A -SPECIFIC RIBONUCLEASE/TARGET OF EGR1, MEMBER 1"/>
    <property type="match status" value="1"/>
</dbReference>
<keyword evidence="2" id="KW-0812">Transmembrane</keyword>
<evidence type="ECO:0000256" key="1">
    <source>
        <dbReference type="ARBA" id="ARBA00008372"/>
    </source>
</evidence>
<evidence type="ECO:0000313" key="4">
    <source>
        <dbReference type="Proteomes" id="UP001153636"/>
    </source>
</evidence>
<dbReference type="GO" id="GO:0000175">
    <property type="term" value="F:3'-5'-RNA exonuclease activity"/>
    <property type="evidence" value="ECO:0007669"/>
    <property type="project" value="TreeGrafter"/>
</dbReference>
<comment type="similarity">
    <text evidence="1">Belongs to the CAF1 family.</text>
</comment>
<organism evidence="3 4">
    <name type="scientific">Psylliodes chrysocephalus</name>
    <dbReference type="NCBI Taxonomy" id="3402493"/>
    <lineage>
        <taxon>Eukaryota</taxon>
        <taxon>Metazoa</taxon>
        <taxon>Ecdysozoa</taxon>
        <taxon>Arthropoda</taxon>
        <taxon>Hexapoda</taxon>
        <taxon>Insecta</taxon>
        <taxon>Pterygota</taxon>
        <taxon>Neoptera</taxon>
        <taxon>Endopterygota</taxon>
        <taxon>Coleoptera</taxon>
        <taxon>Polyphaga</taxon>
        <taxon>Cucujiformia</taxon>
        <taxon>Chrysomeloidea</taxon>
        <taxon>Chrysomelidae</taxon>
        <taxon>Galerucinae</taxon>
        <taxon>Alticini</taxon>
        <taxon>Psylliodes</taxon>
    </lineage>
</organism>
<accession>A0A9P0DE50</accession>
<reference evidence="3" key="1">
    <citation type="submission" date="2022-01" db="EMBL/GenBank/DDBJ databases">
        <authorList>
            <person name="King R."/>
        </authorList>
    </citation>
    <scope>NUCLEOTIDE SEQUENCE</scope>
</reference>
<keyword evidence="4" id="KW-1185">Reference proteome</keyword>
<name>A0A9P0DE50_9CUCU</name>